<sequence length="61" mass="7348">MYHYIETKHCRKGLIRRVDVSKASTSQIVKLKKFLWKMYPSAMTYNLLSDEELEHHYKETA</sequence>
<keyword evidence="2" id="KW-1185">Reference proteome</keyword>
<proteinExistence type="predicted"/>
<protein>
    <submittedName>
        <fullName evidence="1">Uncharacterized protein</fullName>
    </submittedName>
</protein>
<dbReference type="Proteomes" id="UP000199574">
    <property type="component" value="Chromosome I"/>
</dbReference>
<dbReference type="EMBL" id="LT629754">
    <property type="protein sequence ID" value="SDT15149.1"/>
    <property type="molecule type" value="Genomic_DNA"/>
</dbReference>
<name>A0ABY0UTF4_9FLAO</name>
<evidence type="ECO:0000313" key="1">
    <source>
        <dbReference type="EMBL" id="SDT15149.1"/>
    </source>
</evidence>
<accession>A0ABY0UTF4</accession>
<organism evidence="1 2">
    <name type="scientific">Maribacter dokdonensis</name>
    <dbReference type="NCBI Taxonomy" id="320912"/>
    <lineage>
        <taxon>Bacteria</taxon>
        <taxon>Pseudomonadati</taxon>
        <taxon>Bacteroidota</taxon>
        <taxon>Flavobacteriia</taxon>
        <taxon>Flavobacteriales</taxon>
        <taxon>Flavobacteriaceae</taxon>
        <taxon>Maribacter</taxon>
    </lineage>
</organism>
<gene>
    <name evidence="1" type="ORF">SAMN05192545_2883</name>
</gene>
<evidence type="ECO:0000313" key="2">
    <source>
        <dbReference type="Proteomes" id="UP000199574"/>
    </source>
</evidence>
<reference evidence="1 2" key="1">
    <citation type="submission" date="2016-10" db="EMBL/GenBank/DDBJ databases">
        <authorList>
            <person name="Varghese N."/>
            <person name="Submissions S."/>
        </authorList>
    </citation>
    <scope>NUCLEOTIDE SEQUENCE [LARGE SCALE GENOMIC DNA]</scope>
    <source>
        <strain evidence="1 2">MAR_2009_60</strain>
    </source>
</reference>